<reference evidence="2" key="1">
    <citation type="journal article" date="2023" name="G3 (Bethesda)">
        <title>Genome assembly and association tests identify interacting loci associated with vigor, precocity, and sex in interspecific pistachio rootstocks.</title>
        <authorList>
            <person name="Palmer W."/>
            <person name="Jacygrad E."/>
            <person name="Sagayaradj S."/>
            <person name="Cavanaugh K."/>
            <person name="Han R."/>
            <person name="Bertier L."/>
            <person name="Beede B."/>
            <person name="Kafkas S."/>
            <person name="Golino D."/>
            <person name="Preece J."/>
            <person name="Michelmore R."/>
        </authorList>
    </citation>
    <scope>NUCLEOTIDE SEQUENCE [LARGE SCALE GENOMIC DNA]</scope>
</reference>
<gene>
    <name evidence="1" type="ORF">Pint_33819</name>
</gene>
<sequence>MSGAADTYAGKCRRRPSQFALPMEKISDAKDGLDVVLGIQWLELLGSVVCDWKQLTMEFLWENQTKKLIDIDGQDIRAASLKELTKEMCPSQTLFALCFQVNQTKSLEKLHPSMRELL</sequence>
<dbReference type="EMBL" id="CM047749">
    <property type="protein sequence ID" value="KAJ0010300.1"/>
    <property type="molecule type" value="Genomic_DNA"/>
</dbReference>
<organism evidence="1 2">
    <name type="scientific">Pistacia integerrima</name>
    <dbReference type="NCBI Taxonomy" id="434235"/>
    <lineage>
        <taxon>Eukaryota</taxon>
        <taxon>Viridiplantae</taxon>
        <taxon>Streptophyta</taxon>
        <taxon>Embryophyta</taxon>
        <taxon>Tracheophyta</taxon>
        <taxon>Spermatophyta</taxon>
        <taxon>Magnoliopsida</taxon>
        <taxon>eudicotyledons</taxon>
        <taxon>Gunneridae</taxon>
        <taxon>Pentapetalae</taxon>
        <taxon>rosids</taxon>
        <taxon>malvids</taxon>
        <taxon>Sapindales</taxon>
        <taxon>Anacardiaceae</taxon>
        <taxon>Pistacia</taxon>
    </lineage>
</organism>
<comment type="caution">
    <text evidence="1">The sequence shown here is derived from an EMBL/GenBank/DDBJ whole genome shotgun (WGS) entry which is preliminary data.</text>
</comment>
<proteinExistence type="predicted"/>
<protein>
    <submittedName>
        <fullName evidence="1">Uncharacterized protein</fullName>
    </submittedName>
</protein>
<name>A0ACC0X4P5_9ROSI</name>
<accession>A0ACC0X4P5</accession>
<keyword evidence="2" id="KW-1185">Reference proteome</keyword>
<dbReference type="Proteomes" id="UP001163603">
    <property type="component" value="Chromosome 14"/>
</dbReference>
<evidence type="ECO:0000313" key="1">
    <source>
        <dbReference type="EMBL" id="KAJ0010300.1"/>
    </source>
</evidence>
<evidence type="ECO:0000313" key="2">
    <source>
        <dbReference type="Proteomes" id="UP001163603"/>
    </source>
</evidence>